<dbReference type="GO" id="GO:0090313">
    <property type="term" value="P:regulation of protein targeting to membrane"/>
    <property type="evidence" value="ECO:0007669"/>
    <property type="project" value="TreeGrafter"/>
</dbReference>
<sequence>MPITLNRKKTLIAVAAVSAGAAAYALAGFYLLPKIALSKLPQIVKEQTGQTPQLQQIRLNPFSWVLELREFSLPAGDGQLLAGFEALRIDLAAWESIKLGGVVVDSIELSKLQLNIARRADGRFNFADLQPEQAEAEAVPAAPEADTGPLKLLIRHAAIVDGKLAWLDASTGQALAETLVPVNLMLQDISTQAGQAGNGKLTLGIESGGSIEWSGDFSLQPLASKGHLQLDAIGLDKVWQLFLQQLPIRIAAGRAGLQIDYDLTSADSGVAVLLHNGALALQQLAVVEKNSGKPLIDLPELAVDGIGVDVEGQTVNVAGLTSRNAAIQAWLQADGTVNYQALFGEDAAAATAGSTQTGAGAPAAAEPGKPWSVRLGELALHDYQIHFTDFSQAKPAEFKLSELNCKLQNFSSDLAGKVPLQFSTRLNQTGSLALNGDMLLQPFAADWDVQIKNLQLKPFQPYLDPFLKLELVDGDVNLIGKLHLAVAEPFQLTFNGDADVDNLLTRDQLKNKDFLKWSNLALDGIAVDLAAQDFKLAKVLLERPYVRFNIKKDGSTNIDEILVEPKAEPVKTAKPVKTAAKPAAAKAKAKADEPSISIGKIEMRNGKSDFADYSLILPFVAEMNGLNGEVRGFSSDQDAAATMALKGKVYDMALVGIKGKYQFQSGDSDIALNFTHMPLPLITPYMAEFAGYRIEKGQMALDLHYKIKRGQLEVQNKLFIDQLTLGDKVENPNAVSLPLHLAIALLKDADGKINLDFPITGSLEDPQFSVGALVRDVLVNLVKKVAMSPFKAIASLLSDDKDFSSVQFTPGSAELAKDQADKLGELSKALLSKPELTLEIKGIAYQNQDWPAMRFSALQDVLKKMKSGELRDQGQKIRHEYIQLSDDDYKRLLAKFFAEVFPQDFERSLLGKPRIKSNPDADFYTLARERLEGIFQPDPLKLNDLAVARANHIAQYVTESGGISRDRVYILATELNQDEAADGISAMLTLNAAP</sequence>
<name>A0AA91I355_9GAMM</name>
<dbReference type="Proteomes" id="UP000077734">
    <property type="component" value="Unassembled WGS sequence"/>
</dbReference>
<evidence type="ECO:0008006" key="3">
    <source>
        <dbReference type="Google" id="ProtNLM"/>
    </source>
</evidence>
<evidence type="ECO:0000313" key="2">
    <source>
        <dbReference type="Proteomes" id="UP000077734"/>
    </source>
</evidence>
<evidence type="ECO:0000313" key="1">
    <source>
        <dbReference type="EMBL" id="OAI21702.1"/>
    </source>
</evidence>
<keyword evidence="2" id="KW-1185">Reference proteome</keyword>
<dbReference type="PANTHER" id="PTHR30441">
    <property type="entry name" value="DUF748 DOMAIN-CONTAINING PROTEIN"/>
    <property type="match status" value="1"/>
</dbReference>
<dbReference type="GO" id="GO:0005886">
    <property type="term" value="C:plasma membrane"/>
    <property type="evidence" value="ECO:0007669"/>
    <property type="project" value="TreeGrafter"/>
</dbReference>
<proteinExistence type="predicted"/>
<accession>A0AA91I355</accession>
<dbReference type="PANTHER" id="PTHR30441:SF8">
    <property type="entry name" value="DUF748 DOMAIN-CONTAINING PROTEIN"/>
    <property type="match status" value="1"/>
</dbReference>
<dbReference type="InterPro" id="IPR052894">
    <property type="entry name" value="AsmA-related"/>
</dbReference>
<reference evidence="1 2" key="1">
    <citation type="submission" date="2016-03" db="EMBL/GenBank/DDBJ databases">
        <authorList>
            <person name="Heylen K."/>
            <person name="De Vos P."/>
            <person name="Vekeman B."/>
        </authorList>
    </citation>
    <scope>NUCLEOTIDE SEQUENCE [LARGE SCALE GENOMIC DNA]</scope>
    <source>
        <strain evidence="1 2">R-49807</strain>
    </source>
</reference>
<comment type="caution">
    <text evidence="1">The sequence shown here is derived from an EMBL/GenBank/DDBJ whole genome shotgun (WGS) entry which is preliminary data.</text>
</comment>
<dbReference type="EMBL" id="LUUL01000136">
    <property type="protein sequence ID" value="OAI21702.1"/>
    <property type="molecule type" value="Genomic_DNA"/>
</dbReference>
<dbReference type="InterPro" id="IPR008023">
    <property type="entry name" value="DUF748"/>
</dbReference>
<protein>
    <recommendedName>
        <fullName evidence="3">DUF748 domain-containing protein</fullName>
    </recommendedName>
</protein>
<gene>
    <name evidence="1" type="ORF">A1356_02855</name>
</gene>
<dbReference type="Pfam" id="PF05359">
    <property type="entry name" value="DUF748"/>
    <property type="match status" value="2"/>
</dbReference>
<dbReference type="RefSeq" id="WP_064030173.1">
    <property type="nucleotide sequence ID" value="NZ_LUUL01000136.1"/>
</dbReference>
<organism evidence="1 2">
    <name type="scientific">Methylomonas koyamae</name>
    <dbReference type="NCBI Taxonomy" id="702114"/>
    <lineage>
        <taxon>Bacteria</taxon>
        <taxon>Pseudomonadati</taxon>
        <taxon>Pseudomonadota</taxon>
        <taxon>Gammaproteobacteria</taxon>
        <taxon>Methylococcales</taxon>
        <taxon>Methylococcaceae</taxon>
        <taxon>Methylomonas</taxon>
    </lineage>
</organism>
<dbReference type="AlphaFoldDB" id="A0AA91I355"/>